<proteinExistence type="predicted"/>
<organism evidence="1 2">
    <name type="scientific">Taurinivorans muris</name>
    <dbReference type="NCBI Taxonomy" id="2787751"/>
    <lineage>
        <taxon>Bacteria</taxon>
        <taxon>Pseudomonadati</taxon>
        <taxon>Thermodesulfobacteriota</taxon>
        <taxon>Desulfovibrionia</taxon>
        <taxon>Desulfovibrionales</taxon>
        <taxon>Desulfovibrionaceae</taxon>
        <taxon>Taurinivorans</taxon>
    </lineage>
</organism>
<gene>
    <name evidence="1" type="ORF">JBF11_03680</name>
</gene>
<keyword evidence="2" id="KW-1185">Reference proteome</keyword>
<reference evidence="1" key="1">
    <citation type="submission" date="2020-12" db="EMBL/GenBank/DDBJ databases">
        <title>Taurinivorans muris gen. nov., sp. nov., fundamental and realized metabolic niche of a ubiquitous sulfidogenic bacterium in the murine intestine.</title>
        <authorList>
            <person name="Ye H."/>
            <person name="Hanson B.T."/>
            <person name="Loy A."/>
        </authorList>
    </citation>
    <scope>NUCLEOTIDE SEQUENCE</scope>
    <source>
        <strain evidence="1">LT0009</strain>
    </source>
</reference>
<dbReference type="EMBL" id="CP065938">
    <property type="protein sequence ID" value="UWX06424.1"/>
    <property type="molecule type" value="Genomic_DNA"/>
</dbReference>
<sequence length="172" mass="19734">MLEMKNLKNTADVLKYIEEQNRKVKKTKLYEDINKGLLKKQADGTFKLRDVDRYLVSLPVLGTTDSVAEKASERQRRKEEQEIRRITAIANKEEFDLAVKQGKFIAKEKVYQELAARAVTLGMQIKTAFEVSAVELVELVEGNPKKTNSLKQKLTEIFENALSQKKWTLKSS</sequence>
<dbReference type="RefSeq" id="WP_334316032.1">
    <property type="nucleotide sequence ID" value="NZ_CP065938.1"/>
</dbReference>
<name>A0ABY5Y2K6_9BACT</name>
<evidence type="ECO:0000313" key="2">
    <source>
        <dbReference type="Proteomes" id="UP001058120"/>
    </source>
</evidence>
<dbReference type="Proteomes" id="UP001058120">
    <property type="component" value="Chromosome"/>
</dbReference>
<protein>
    <submittedName>
        <fullName evidence="1">Uncharacterized protein</fullName>
    </submittedName>
</protein>
<evidence type="ECO:0000313" key="1">
    <source>
        <dbReference type="EMBL" id="UWX06424.1"/>
    </source>
</evidence>
<accession>A0ABY5Y2K6</accession>